<reference evidence="1" key="1">
    <citation type="submission" date="2020-02" db="EMBL/GenBank/DDBJ databases">
        <authorList>
            <person name="Meier V. D."/>
        </authorList>
    </citation>
    <scope>NUCLEOTIDE SEQUENCE</scope>
    <source>
        <strain evidence="1">AVDCRST_MAG25</strain>
    </source>
</reference>
<dbReference type="InterPro" id="IPR036102">
    <property type="entry name" value="OsmC/Ohrsf"/>
</dbReference>
<dbReference type="PANTHER" id="PTHR39624">
    <property type="entry name" value="PROTEIN INVOLVED IN RIMO-MEDIATED BETA-METHYLTHIOLATION OF RIBOSOMAL PROTEIN S12 YCAO"/>
    <property type="match status" value="1"/>
</dbReference>
<accession>A0A6J4R8S5</accession>
<dbReference type="AlphaFoldDB" id="A0A6J4R8S5"/>
<evidence type="ECO:0000313" key="1">
    <source>
        <dbReference type="EMBL" id="CAA9467295.1"/>
    </source>
</evidence>
<gene>
    <name evidence="1" type="ORF">AVDCRST_MAG25-1633</name>
</gene>
<dbReference type="InterPro" id="IPR003718">
    <property type="entry name" value="OsmC/Ohr_fam"/>
</dbReference>
<dbReference type="Pfam" id="PF02566">
    <property type="entry name" value="OsmC"/>
    <property type="match status" value="1"/>
</dbReference>
<dbReference type="Gene3D" id="3.30.300.20">
    <property type="match status" value="1"/>
</dbReference>
<sequence>MSEDRKEVVVRGDGEGLHHEVFVGSHRLSADEPPHLGGSDQGPNPYDLLLASLGSCTAMTVTMYAQRKDMPLEGVTTRLRHSRIHANDCEACETENGKLDSIELSIELEGPLSDEQRSKLLEIAHKCPVHRTLTSEKVITIGSGEGSGQQVPT</sequence>
<proteinExistence type="predicted"/>
<dbReference type="EMBL" id="CADCVI010000099">
    <property type="protein sequence ID" value="CAA9467295.1"/>
    <property type="molecule type" value="Genomic_DNA"/>
</dbReference>
<name>A0A6J4R8S5_9ACTN</name>
<dbReference type="PANTHER" id="PTHR39624:SF2">
    <property type="entry name" value="OSMC-LIKE PROTEIN"/>
    <property type="match status" value="1"/>
</dbReference>
<organism evidence="1">
    <name type="scientific">uncultured Rubrobacteraceae bacterium</name>
    <dbReference type="NCBI Taxonomy" id="349277"/>
    <lineage>
        <taxon>Bacteria</taxon>
        <taxon>Bacillati</taxon>
        <taxon>Actinomycetota</taxon>
        <taxon>Rubrobacteria</taxon>
        <taxon>Rubrobacterales</taxon>
        <taxon>Rubrobacteraceae</taxon>
        <taxon>environmental samples</taxon>
    </lineage>
</organism>
<protein>
    <recommendedName>
        <fullName evidence="2">Bll2902 protein</fullName>
    </recommendedName>
</protein>
<dbReference type="SUPFAM" id="SSF82784">
    <property type="entry name" value="OsmC-like"/>
    <property type="match status" value="1"/>
</dbReference>
<evidence type="ECO:0008006" key="2">
    <source>
        <dbReference type="Google" id="ProtNLM"/>
    </source>
</evidence>
<dbReference type="InterPro" id="IPR015946">
    <property type="entry name" value="KH_dom-like_a/b"/>
</dbReference>